<evidence type="ECO:0000259" key="3">
    <source>
        <dbReference type="PROSITE" id="PS50089"/>
    </source>
</evidence>
<dbReference type="PANTHER" id="PTHR21540">
    <property type="entry name" value="RING FINGER AND SWIM DOMAIN-CONTAINING PROTEIN 2"/>
    <property type="match status" value="1"/>
</dbReference>
<dbReference type="Pfam" id="PF04434">
    <property type="entry name" value="SWIM"/>
    <property type="match status" value="1"/>
</dbReference>
<reference evidence="5 6" key="1">
    <citation type="journal article" name="Sci. Rep.">
        <title>Telomere-to-telomere assembled and centromere annotated genomes of the two main subspecies of the button mushroom Agaricus bisporus reveal especially polymorphic chromosome ends.</title>
        <authorList>
            <person name="Sonnenberg A.S.M."/>
            <person name="Sedaghat-Telgerd N."/>
            <person name="Lavrijssen B."/>
            <person name="Ohm R.A."/>
            <person name="Hendrickx P.M."/>
            <person name="Scholtmeijer K."/>
            <person name="Baars J.J.P."/>
            <person name="van Peer A."/>
        </authorList>
    </citation>
    <scope>NUCLEOTIDE SEQUENCE [LARGE SCALE GENOMIC DNA]</scope>
    <source>
        <strain evidence="5 6">H119_p4</strain>
    </source>
</reference>
<comment type="caution">
    <text evidence="5">The sequence shown here is derived from an EMBL/GenBank/DDBJ whole genome shotgun (WGS) entry which is preliminary data.</text>
</comment>
<dbReference type="AlphaFoldDB" id="A0A8H7F5W6"/>
<dbReference type="InterPro" id="IPR013083">
    <property type="entry name" value="Znf_RING/FYVE/PHD"/>
</dbReference>
<dbReference type="PROSITE" id="PS50966">
    <property type="entry name" value="ZF_SWIM"/>
    <property type="match status" value="1"/>
</dbReference>
<dbReference type="EMBL" id="JABXXO010000004">
    <property type="protein sequence ID" value="KAF7778411.1"/>
    <property type="molecule type" value="Genomic_DNA"/>
</dbReference>
<organism evidence="5 6">
    <name type="scientific">Agaricus bisporus var. burnettii</name>
    <dbReference type="NCBI Taxonomy" id="192524"/>
    <lineage>
        <taxon>Eukaryota</taxon>
        <taxon>Fungi</taxon>
        <taxon>Dikarya</taxon>
        <taxon>Basidiomycota</taxon>
        <taxon>Agaricomycotina</taxon>
        <taxon>Agaricomycetes</taxon>
        <taxon>Agaricomycetidae</taxon>
        <taxon>Agaricales</taxon>
        <taxon>Agaricineae</taxon>
        <taxon>Agaricaceae</taxon>
        <taxon>Agaricus</taxon>
    </lineage>
</organism>
<dbReference type="SUPFAM" id="SSF57850">
    <property type="entry name" value="RING/U-box"/>
    <property type="match status" value="1"/>
</dbReference>
<sequence length="383" mass="42863">MPRRKRDELETPVENTSIQNVAAIAQEEQASMDQGQEKTGRPKRIRKPTQQFTSTPTTAQPKKQRATRKAVARTTGKGKGKAADPVAEGASGNQSRTEDTTGEPTKKKARTTKQSAPKEEKRLAQFRSHCPQNVLERAERVRIQRFFMIERKREGKTFKEEFKVLGSTANVYTVTIDHKPKCSCPDNAIRGNHCKHIMFIFLKVLLVPITSHIWYQKALLTSELETVFAQAPEAPNSVTHPRVLDAYLRATGQKAEASTAASSSKKRIPGEEDDCPICYDTMYGVAEATLTFCEECGNALHKECFEQYQKSARQTGKEITCVWCRSSWGVTTSSKSAGAATQQHGFINLADAVPDLNAHRDTSTYYHGPRHGQHYYGYNQYTS</sequence>
<evidence type="ECO:0000313" key="6">
    <source>
        <dbReference type="Proteomes" id="UP000629468"/>
    </source>
</evidence>
<evidence type="ECO:0000259" key="4">
    <source>
        <dbReference type="PROSITE" id="PS50966"/>
    </source>
</evidence>
<dbReference type="Proteomes" id="UP000629468">
    <property type="component" value="Unassembled WGS sequence"/>
</dbReference>
<feature type="domain" description="SWIM-type" evidence="4">
    <location>
        <begin position="172"/>
        <end position="205"/>
    </location>
</feature>
<evidence type="ECO:0000256" key="1">
    <source>
        <dbReference type="PROSITE-ProRule" id="PRU00175"/>
    </source>
</evidence>
<name>A0A8H7F5W6_AGABI</name>
<gene>
    <name evidence="5" type="ORF">Agabi119p4_2756</name>
</gene>
<proteinExistence type="predicted"/>
<protein>
    <recommendedName>
        <fullName evidence="7">SWIM-type domain-containing protein</fullName>
    </recommendedName>
</protein>
<feature type="region of interest" description="Disordered" evidence="2">
    <location>
        <begin position="1"/>
        <end position="124"/>
    </location>
</feature>
<feature type="domain" description="RING-type" evidence="3">
    <location>
        <begin position="275"/>
        <end position="325"/>
    </location>
</feature>
<dbReference type="PROSITE" id="PS50089">
    <property type="entry name" value="ZF_RING_2"/>
    <property type="match status" value="1"/>
</dbReference>
<keyword evidence="1" id="KW-0862">Zinc</keyword>
<dbReference type="CDD" id="cd16494">
    <property type="entry name" value="RING-CH-C4HC3_ZSWM2"/>
    <property type="match status" value="1"/>
</dbReference>
<evidence type="ECO:0000313" key="5">
    <source>
        <dbReference type="EMBL" id="KAF7778411.1"/>
    </source>
</evidence>
<dbReference type="InterPro" id="IPR001841">
    <property type="entry name" value="Znf_RING"/>
</dbReference>
<dbReference type="InterPro" id="IPR039903">
    <property type="entry name" value="Zswim2"/>
</dbReference>
<evidence type="ECO:0008006" key="7">
    <source>
        <dbReference type="Google" id="ProtNLM"/>
    </source>
</evidence>
<dbReference type="PANTHER" id="PTHR21540:SF0">
    <property type="entry name" value="PHD FAMILY PROTEIN"/>
    <property type="match status" value="1"/>
</dbReference>
<feature type="compositionally biased region" description="Basic residues" evidence="2">
    <location>
        <begin position="62"/>
        <end position="80"/>
    </location>
</feature>
<dbReference type="GO" id="GO:0008270">
    <property type="term" value="F:zinc ion binding"/>
    <property type="evidence" value="ECO:0007669"/>
    <property type="project" value="UniProtKB-KW"/>
</dbReference>
<keyword evidence="1" id="KW-0863">Zinc-finger</keyword>
<keyword evidence="1" id="KW-0479">Metal-binding</keyword>
<dbReference type="GO" id="GO:0061630">
    <property type="term" value="F:ubiquitin protein ligase activity"/>
    <property type="evidence" value="ECO:0007669"/>
    <property type="project" value="InterPro"/>
</dbReference>
<accession>A0A8H7F5W6</accession>
<dbReference type="InterPro" id="IPR007527">
    <property type="entry name" value="Znf_SWIM"/>
</dbReference>
<evidence type="ECO:0000256" key="2">
    <source>
        <dbReference type="SAM" id="MobiDB-lite"/>
    </source>
</evidence>
<feature type="compositionally biased region" description="Polar residues" evidence="2">
    <location>
        <begin position="48"/>
        <end position="61"/>
    </location>
</feature>
<dbReference type="Gene3D" id="3.30.40.10">
    <property type="entry name" value="Zinc/RING finger domain, C3HC4 (zinc finger)"/>
    <property type="match status" value="1"/>
</dbReference>